<dbReference type="AlphaFoldDB" id="A0AAD4ZBA1"/>
<comment type="caution">
    <text evidence="1">The sequence shown here is derived from an EMBL/GenBank/DDBJ whole genome shotgun (WGS) entry which is preliminary data.</text>
</comment>
<evidence type="ECO:0000313" key="1">
    <source>
        <dbReference type="EMBL" id="KAI5338768.1"/>
    </source>
</evidence>
<dbReference type="Proteomes" id="UP001054821">
    <property type="component" value="Chromosome 3"/>
</dbReference>
<gene>
    <name evidence="1" type="ORF">L3X38_018040</name>
</gene>
<reference evidence="1 2" key="1">
    <citation type="journal article" date="2022" name="G3 (Bethesda)">
        <title>Whole-genome sequence and methylome profiling of the almond [Prunus dulcis (Mill.) D.A. Webb] cultivar 'Nonpareil'.</title>
        <authorList>
            <person name="D'Amico-Willman K.M."/>
            <person name="Ouma W.Z."/>
            <person name="Meulia T."/>
            <person name="Sideli G.M."/>
            <person name="Gradziel T.M."/>
            <person name="Fresnedo-Ramirez J."/>
        </authorList>
    </citation>
    <scope>NUCLEOTIDE SEQUENCE [LARGE SCALE GENOMIC DNA]</scope>
    <source>
        <strain evidence="1">Clone GOH B32 T37-40</strain>
    </source>
</reference>
<evidence type="ECO:0000313" key="2">
    <source>
        <dbReference type="Proteomes" id="UP001054821"/>
    </source>
</evidence>
<organism evidence="1 2">
    <name type="scientific">Prunus dulcis</name>
    <name type="common">Almond</name>
    <name type="synonym">Amygdalus dulcis</name>
    <dbReference type="NCBI Taxonomy" id="3755"/>
    <lineage>
        <taxon>Eukaryota</taxon>
        <taxon>Viridiplantae</taxon>
        <taxon>Streptophyta</taxon>
        <taxon>Embryophyta</taxon>
        <taxon>Tracheophyta</taxon>
        <taxon>Spermatophyta</taxon>
        <taxon>Magnoliopsida</taxon>
        <taxon>eudicotyledons</taxon>
        <taxon>Gunneridae</taxon>
        <taxon>Pentapetalae</taxon>
        <taxon>rosids</taxon>
        <taxon>fabids</taxon>
        <taxon>Rosales</taxon>
        <taxon>Rosaceae</taxon>
        <taxon>Amygdaloideae</taxon>
        <taxon>Amygdaleae</taxon>
        <taxon>Prunus</taxon>
    </lineage>
</organism>
<proteinExistence type="predicted"/>
<name>A0AAD4ZBA1_PRUDU</name>
<protein>
    <submittedName>
        <fullName evidence="1">Uncharacterized protein</fullName>
    </submittedName>
</protein>
<keyword evidence="2" id="KW-1185">Reference proteome</keyword>
<dbReference type="EMBL" id="JAJFAZ020000003">
    <property type="protein sequence ID" value="KAI5338768.1"/>
    <property type="molecule type" value="Genomic_DNA"/>
</dbReference>
<accession>A0AAD4ZBA1</accession>
<sequence length="338" mass="38071">MAPQVTIFFPKIETTRNACTKRVGFKKTFIVGESLIKCAVPKPNQRARPQVTPTIVKTQLKKTQSKNALRNARKRVARALRKKEAKKEFIEAVLAKLSGTSPMVTEGKNTSSTLAVLTPKSYPICPNHDWMNPGQRQKDESVKNVEVQGAELPLSPEAYVVESTLQEVYPCSPKGKSKAIIMKKKVVNIPHPQRKLVKKVKTTDVSRYQIPVSQGAVPKPQDHSRTYVGPLTRSKSRDMMGMIIPELSSLNSTRLDDCLQWNPLYDDPVSQTQSQGAKLHKGVESMQAMMTGTSNIEDQLPLIQEMMQDLRREMQQVSRERCGNSVTIRLVERKSRHR</sequence>